<dbReference type="AlphaFoldDB" id="A0A327N9M8"/>
<accession>A0A327N9M8</accession>
<evidence type="ECO:0000313" key="2">
    <source>
        <dbReference type="Proteomes" id="UP000249493"/>
    </source>
</evidence>
<evidence type="ECO:0000313" key="1">
    <source>
        <dbReference type="EMBL" id="RAI70924.1"/>
    </source>
</evidence>
<sequence>MDDHSSSVRPVRLKRHGQRRLDAVTAQLKAEFAWRARERLRAYMSRFTESAVEKTRQPKTFFERHGVPNGTFVCVGFIGLFGGAWEQLRALDTVLSEAGQPDPDSPLHSIRKRILAFFRIILAHKIKLQSRALRAVLTVPLFLDGPEMSGFKHRLR</sequence>
<organism evidence="1 2">
    <name type="scientific">Pseudomonas fluorescens</name>
    <dbReference type="NCBI Taxonomy" id="294"/>
    <lineage>
        <taxon>Bacteria</taxon>
        <taxon>Pseudomonadati</taxon>
        <taxon>Pseudomonadota</taxon>
        <taxon>Gammaproteobacteria</taxon>
        <taxon>Pseudomonadales</taxon>
        <taxon>Pseudomonadaceae</taxon>
        <taxon>Pseudomonas</taxon>
    </lineage>
</organism>
<dbReference type="EMBL" id="QLIN01000003">
    <property type="protein sequence ID" value="RAI70924.1"/>
    <property type="molecule type" value="Genomic_DNA"/>
</dbReference>
<dbReference type="Proteomes" id="UP000249493">
    <property type="component" value="Unassembled WGS sequence"/>
</dbReference>
<comment type="caution">
    <text evidence="1">The sequence shown here is derived from an EMBL/GenBank/DDBJ whole genome shotgun (WGS) entry which is preliminary data.</text>
</comment>
<protein>
    <submittedName>
        <fullName evidence="1">Uncharacterized protein</fullName>
    </submittedName>
</protein>
<proteinExistence type="predicted"/>
<name>A0A327N9M8_PSEFL</name>
<gene>
    <name evidence="1" type="ORF">DOZ80_10685</name>
</gene>
<dbReference type="RefSeq" id="WP_111282530.1">
    <property type="nucleotide sequence ID" value="NZ_QLIN01000003.1"/>
</dbReference>
<reference evidence="1 2" key="1">
    <citation type="submission" date="2018-06" db="EMBL/GenBank/DDBJ databases">
        <authorList>
            <person name="Zhirakovskaya E."/>
        </authorList>
    </citation>
    <scope>NUCLEOTIDE SEQUENCE [LARGE SCALE GENOMIC DNA]</scope>
    <source>
        <strain evidence="1 2">LY3</strain>
    </source>
</reference>